<dbReference type="AlphaFoldDB" id="Q10HK4"/>
<reference evidence="3" key="2">
    <citation type="journal article" date="2008" name="Nucleic Acids Res.">
        <title>The rice annotation project database (RAP-DB): 2008 update.</title>
        <authorList>
            <consortium name="The rice annotation project (RAP)"/>
        </authorList>
    </citation>
    <scope>GENOME REANNOTATION</scope>
    <source>
        <strain evidence="3">cv. Nipponbare</strain>
    </source>
</reference>
<feature type="region of interest" description="Disordered" evidence="1">
    <location>
        <begin position="1"/>
        <end position="26"/>
    </location>
</feature>
<organism evidence="2 3">
    <name type="scientific">Oryza sativa subsp. japonica</name>
    <name type="common">Rice</name>
    <dbReference type="NCBI Taxonomy" id="39947"/>
    <lineage>
        <taxon>Eukaryota</taxon>
        <taxon>Viridiplantae</taxon>
        <taxon>Streptophyta</taxon>
        <taxon>Embryophyta</taxon>
        <taxon>Tracheophyta</taxon>
        <taxon>Spermatophyta</taxon>
        <taxon>Magnoliopsida</taxon>
        <taxon>Liliopsida</taxon>
        <taxon>Poales</taxon>
        <taxon>Poaceae</taxon>
        <taxon>BOP clade</taxon>
        <taxon>Oryzoideae</taxon>
        <taxon>Oryzeae</taxon>
        <taxon>Oryzinae</taxon>
        <taxon>Oryza</taxon>
        <taxon>Oryza sativa</taxon>
    </lineage>
</organism>
<reference evidence="3" key="1">
    <citation type="journal article" date="2005" name="Nature">
        <title>The map-based sequence of the rice genome.</title>
        <authorList>
            <consortium name="International rice genome sequencing project (IRGSP)"/>
            <person name="Matsumoto T."/>
            <person name="Wu J."/>
            <person name="Kanamori H."/>
            <person name="Katayose Y."/>
            <person name="Fujisawa M."/>
            <person name="Namiki N."/>
            <person name="Mizuno H."/>
            <person name="Yamamoto K."/>
            <person name="Antonio B.A."/>
            <person name="Baba T."/>
            <person name="Sakata K."/>
            <person name="Nagamura Y."/>
            <person name="Aoki H."/>
            <person name="Arikawa K."/>
            <person name="Arita K."/>
            <person name="Bito T."/>
            <person name="Chiden Y."/>
            <person name="Fujitsuka N."/>
            <person name="Fukunaka R."/>
            <person name="Hamada M."/>
            <person name="Harada C."/>
            <person name="Hayashi A."/>
            <person name="Hijishita S."/>
            <person name="Honda M."/>
            <person name="Hosokawa S."/>
            <person name="Ichikawa Y."/>
            <person name="Idonuma A."/>
            <person name="Iijima M."/>
            <person name="Ikeda M."/>
            <person name="Ikeno M."/>
            <person name="Ito K."/>
            <person name="Ito S."/>
            <person name="Ito T."/>
            <person name="Ito Y."/>
            <person name="Ito Y."/>
            <person name="Iwabuchi A."/>
            <person name="Kamiya K."/>
            <person name="Karasawa W."/>
            <person name="Kurita K."/>
            <person name="Katagiri S."/>
            <person name="Kikuta A."/>
            <person name="Kobayashi H."/>
            <person name="Kobayashi N."/>
            <person name="Machita K."/>
            <person name="Maehara T."/>
            <person name="Masukawa M."/>
            <person name="Mizubayashi T."/>
            <person name="Mukai Y."/>
            <person name="Nagasaki H."/>
            <person name="Nagata Y."/>
            <person name="Naito S."/>
            <person name="Nakashima M."/>
            <person name="Nakama Y."/>
            <person name="Nakamichi Y."/>
            <person name="Nakamura M."/>
            <person name="Meguro A."/>
            <person name="Negishi M."/>
            <person name="Ohta I."/>
            <person name="Ohta T."/>
            <person name="Okamoto M."/>
            <person name="Ono N."/>
            <person name="Saji S."/>
            <person name="Sakaguchi M."/>
            <person name="Sakai K."/>
            <person name="Shibata M."/>
            <person name="Shimokawa T."/>
            <person name="Song J."/>
            <person name="Takazaki Y."/>
            <person name="Terasawa K."/>
            <person name="Tsugane M."/>
            <person name="Tsuji K."/>
            <person name="Ueda S."/>
            <person name="Waki K."/>
            <person name="Yamagata H."/>
            <person name="Yamamoto M."/>
            <person name="Yamamoto S."/>
            <person name="Yamane H."/>
            <person name="Yoshiki S."/>
            <person name="Yoshihara R."/>
            <person name="Yukawa K."/>
            <person name="Zhong H."/>
            <person name="Yano M."/>
            <person name="Yuan Q."/>
            <person name="Ouyang S."/>
            <person name="Liu J."/>
            <person name="Jones K.M."/>
            <person name="Gansberger K."/>
            <person name="Moffat K."/>
            <person name="Hill J."/>
            <person name="Bera J."/>
            <person name="Fadrosh D."/>
            <person name="Jin S."/>
            <person name="Johri S."/>
            <person name="Kim M."/>
            <person name="Overton L."/>
            <person name="Reardon M."/>
            <person name="Tsitrin T."/>
            <person name="Vuong H."/>
            <person name="Weaver B."/>
            <person name="Ciecko A."/>
            <person name="Tallon L."/>
            <person name="Jackson J."/>
            <person name="Pai G."/>
            <person name="Aken S.V."/>
            <person name="Utterback T."/>
            <person name="Reidmuller S."/>
            <person name="Feldblyum T."/>
            <person name="Hsiao J."/>
            <person name="Zismann V."/>
            <person name="Iobst S."/>
            <person name="de Vazeille A.R."/>
            <person name="Buell C.R."/>
            <person name="Ying K."/>
            <person name="Li Y."/>
            <person name="Lu T."/>
            <person name="Huang Y."/>
            <person name="Zhao Q."/>
            <person name="Feng Q."/>
            <person name="Zhang L."/>
            <person name="Zhu J."/>
            <person name="Weng Q."/>
            <person name="Mu J."/>
            <person name="Lu Y."/>
            <person name="Fan D."/>
            <person name="Liu Y."/>
            <person name="Guan J."/>
            <person name="Zhang Y."/>
            <person name="Yu S."/>
            <person name="Liu X."/>
            <person name="Zhang Y."/>
            <person name="Hong G."/>
            <person name="Han B."/>
            <person name="Choisne N."/>
            <person name="Demange N."/>
            <person name="Orjeda G."/>
            <person name="Samain S."/>
            <person name="Cattolico L."/>
            <person name="Pelletier E."/>
            <person name="Couloux A."/>
            <person name="Segurens B."/>
            <person name="Wincker P."/>
            <person name="D'Hont A."/>
            <person name="Scarpelli C."/>
            <person name="Weissenbach J."/>
            <person name="Salanoubat M."/>
            <person name="Quetier F."/>
            <person name="Yu Y."/>
            <person name="Kim H.R."/>
            <person name="Rambo T."/>
            <person name="Currie J."/>
            <person name="Collura K."/>
            <person name="Luo M."/>
            <person name="Yang T."/>
            <person name="Ammiraju J.S.S."/>
            <person name="Engler F."/>
            <person name="Soderlund C."/>
            <person name="Wing R.A."/>
            <person name="Palmer L.E."/>
            <person name="de la Bastide M."/>
            <person name="Spiegel L."/>
            <person name="Nascimento L."/>
            <person name="Zutavern T."/>
            <person name="O'Shaughnessy A."/>
            <person name="Dike S."/>
            <person name="Dedhia N."/>
            <person name="Preston R."/>
            <person name="Balija V."/>
            <person name="McCombie W.R."/>
            <person name="Chow T."/>
            <person name="Chen H."/>
            <person name="Chung M."/>
            <person name="Chen C."/>
            <person name="Shaw J."/>
            <person name="Wu H."/>
            <person name="Hsiao K."/>
            <person name="Chao Y."/>
            <person name="Chu M."/>
            <person name="Cheng C."/>
            <person name="Hour A."/>
            <person name="Lee P."/>
            <person name="Lin S."/>
            <person name="Lin Y."/>
            <person name="Liou J."/>
            <person name="Liu S."/>
            <person name="Hsing Y."/>
            <person name="Raghuvanshi S."/>
            <person name="Mohanty A."/>
            <person name="Bharti A.K."/>
            <person name="Gaur A."/>
            <person name="Gupta V."/>
            <person name="Kumar D."/>
            <person name="Ravi V."/>
            <person name="Vij S."/>
            <person name="Kapur A."/>
            <person name="Khurana P."/>
            <person name="Khurana P."/>
            <person name="Khurana J.P."/>
            <person name="Tyagi A.K."/>
            <person name="Gaikwad K."/>
            <person name="Singh A."/>
            <person name="Dalal V."/>
            <person name="Srivastava S."/>
            <person name="Dixit A."/>
            <person name="Pal A.K."/>
            <person name="Ghazi I.A."/>
            <person name="Yadav M."/>
            <person name="Pandit A."/>
            <person name="Bhargava A."/>
            <person name="Sureshbabu K."/>
            <person name="Batra K."/>
            <person name="Sharma T.R."/>
            <person name="Mohapatra T."/>
            <person name="Singh N.K."/>
            <person name="Messing J."/>
            <person name="Nelson A.B."/>
            <person name="Fuks G."/>
            <person name="Kavchok S."/>
            <person name="Keizer G."/>
            <person name="Linton E."/>
            <person name="Llaca V."/>
            <person name="Song R."/>
            <person name="Tanyolac B."/>
            <person name="Young S."/>
            <person name="Ho-Il K."/>
            <person name="Hahn J.H."/>
            <person name="Sangsakoo G."/>
            <person name="Vanavichit A."/>
            <person name="de Mattos Luiz.A.T."/>
            <person name="Zimmer P.D."/>
            <person name="Malone G."/>
            <person name="Dellagostin O."/>
            <person name="de Oliveira A.C."/>
            <person name="Bevan M."/>
            <person name="Bancroft I."/>
            <person name="Minx P."/>
            <person name="Cordum H."/>
            <person name="Wilson R."/>
            <person name="Cheng Z."/>
            <person name="Jin W."/>
            <person name="Jiang J."/>
            <person name="Leong S.A."/>
            <person name="Iwama H."/>
            <person name="Gojobori T."/>
            <person name="Itoh T."/>
            <person name="Niimura Y."/>
            <person name="Fujii Y."/>
            <person name="Habara T."/>
            <person name="Sakai H."/>
            <person name="Sato Y."/>
            <person name="Wilson G."/>
            <person name="Kumar K."/>
            <person name="McCouch S."/>
            <person name="Juretic N."/>
            <person name="Hoen D."/>
            <person name="Wright S."/>
            <person name="Bruskiewich R."/>
            <person name="Bureau T."/>
            <person name="Miyao A."/>
            <person name="Hirochika H."/>
            <person name="Nishikawa T."/>
            <person name="Kadowaki K."/>
            <person name="Sugiura M."/>
            <person name="Burr B."/>
            <person name="Sasaki T."/>
        </authorList>
    </citation>
    <scope>NUCLEOTIDE SEQUENCE [LARGE SCALE GENOMIC DNA]</scope>
    <source>
        <strain evidence="3">cv. Nipponbare</strain>
    </source>
</reference>
<evidence type="ECO:0000313" key="2">
    <source>
        <dbReference type="EMBL" id="AAT76315.1"/>
    </source>
</evidence>
<gene>
    <name evidence="2" type="primary">OSJNBa0010D22.11</name>
</gene>
<name>Q10HK4_ORYSJ</name>
<evidence type="ECO:0000256" key="1">
    <source>
        <dbReference type="SAM" id="MobiDB-lite"/>
    </source>
</evidence>
<sequence length="342" mass="38621">MAGLRKGKQDGHAQCQHLHHQRDIATSSRMIHDNDLTRVESKLPSFDGQLFMLACIVERKILENPTEQQDMLVPPITDVLQEVQKSLQNEKNDMFEMSLPSLANEEKADAATLSEEGIKGKLNGAEITQEKHVIANHTTSSFSSFDWMKQVILNGLCGEHHMEKPRTVFREEGEDDVTMATTDTTIAHIMDEQDDIKIKSSKCWNPIRPPATLLTSHGYRICIRPPFLSHEYLMESSRSPLSNRSGLISRLHLVWPQIQKQGIGLICTGKINNPRRGVSIAKAQHNVSYGCSRIVNVFPQIVVISTHRKIGPTTALSDEWNSGFINLYIMEGCYRIVLHIDY</sequence>
<dbReference type="EMBL" id="AC133003">
    <property type="protein sequence ID" value="AAT76315.1"/>
    <property type="molecule type" value="Genomic_DNA"/>
</dbReference>
<proteinExistence type="predicted"/>
<protein>
    <recommendedName>
        <fullName evidence="4">Retrotransposon, putative, centromere-specific</fullName>
    </recommendedName>
</protein>
<accession>Q10HK4</accession>
<evidence type="ECO:0008006" key="4">
    <source>
        <dbReference type="Google" id="ProtNLM"/>
    </source>
</evidence>
<dbReference type="Proteomes" id="UP000000763">
    <property type="component" value="Chromosome 3"/>
</dbReference>
<evidence type="ECO:0000313" key="3">
    <source>
        <dbReference type="Proteomes" id="UP000000763"/>
    </source>
</evidence>